<evidence type="ECO:0000313" key="12">
    <source>
        <dbReference type="Proteomes" id="UP000192578"/>
    </source>
</evidence>
<proteinExistence type="predicted"/>
<dbReference type="SUPFAM" id="SSF81321">
    <property type="entry name" value="Family A G protein-coupled receptor-like"/>
    <property type="match status" value="1"/>
</dbReference>
<dbReference type="GO" id="GO:0004930">
    <property type="term" value="F:G protein-coupled receptor activity"/>
    <property type="evidence" value="ECO:0007669"/>
    <property type="project" value="UniProtKB-KW"/>
</dbReference>
<keyword evidence="12" id="KW-1185">Reference proteome</keyword>
<evidence type="ECO:0000256" key="8">
    <source>
        <dbReference type="ARBA" id="ARBA00023224"/>
    </source>
</evidence>
<keyword evidence="3 9" id="KW-0812">Transmembrane</keyword>
<dbReference type="Proteomes" id="UP000192578">
    <property type="component" value="Unassembled WGS sequence"/>
</dbReference>
<reference evidence="12" key="1">
    <citation type="submission" date="2017-01" db="EMBL/GenBank/DDBJ databases">
        <title>Comparative genomics of anhydrobiosis in the tardigrade Hypsibius dujardini.</title>
        <authorList>
            <person name="Yoshida Y."/>
            <person name="Koutsovoulos G."/>
            <person name="Laetsch D."/>
            <person name="Stevens L."/>
            <person name="Kumar S."/>
            <person name="Horikawa D."/>
            <person name="Ishino K."/>
            <person name="Komine S."/>
            <person name="Tomita M."/>
            <person name="Blaxter M."/>
            <person name="Arakawa K."/>
        </authorList>
    </citation>
    <scope>NUCLEOTIDE SEQUENCE [LARGE SCALE GENOMIC DNA]</scope>
    <source>
        <strain evidence="12">Z151</strain>
    </source>
</reference>
<comment type="caution">
    <text evidence="11">The sequence shown here is derived from an EMBL/GenBank/DDBJ whole genome shotgun (WGS) entry which is preliminary data.</text>
</comment>
<feature type="domain" description="G-protein coupled receptors family 1 profile" evidence="10">
    <location>
        <begin position="42"/>
        <end position="333"/>
    </location>
</feature>
<dbReference type="InterPro" id="IPR000276">
    <property type="entry name" value="GPCR_Rhodpsn"/>
</dbReference>
<keyword evidence="6 9" id="KW-0472">Membrane</keyword>
<feature type="transmembrane region" description="Helical" evidence="9">
    <location>
        <begin position="103"/>
        <end position="122"/>
    </location>
</feature>
<sequence>MSNASGNATAVTFANNTLQRAVPTWTTIGILNTANVFASLFGNTFLLVLLLSSRELRTPFNIHIIDLAAANLLASTASFLYSWSTLFGTVWTYGEFACTYYQYIYWVECSVAYYQHLLIALIRLWSVTHPHSYRVRHTKRLALGLIIGIWAGTHAFMLPFVIRDGLYFRRTLRENNYRCRANEHAQWTYNVVAQVVMYLLPIALQIMVFPALFVKQKRKLRNRSVLPSSQGNRISNIPLNAPVSLPGTSGALPLDSSNRLSPSGAGKVARIKRPTSGIVFLAIWSLCALVSWLPINLGVFMTTLNPAVPVPVRAWQVFGALVVIRTTIDPIIFLLSVRNLREAVHRLGNRIAGHFRP</sequence>
<dbReference type="PANTHER" id="PTHR24248:SF66">
    <property type="entry name" value="OCTOPAMINE RECEPTOR BETA-3R"/>
    <property type="match status" value="1"/>
</dbReference>
<dbReference type="AlphaFoldDB" id="A0A1W0WEY2"/>
<evidence type="ECO:0000256" key="5">
    <source>
        <dbReference type="ARBA" id="ARBA00023040"/>
    </source>
</evidence>
<dbReference type="PROSITE" id="PS50262">
    <property type="entry name" value="G_PROTEIN_RECEP_F1_2"/>
    <property type="match status" value="1"/>
</dbReference>
<dbReference type="GO" id="GO:0005886">
    <property type="term" value="C:plasma membrane"/>
    <property type="evidence" value="ECO:0007669"/>
    <property type="project" value="UniProtKB-SubCell"/>
</dbReference>
<evidence type="ECO:0000313" key="11">
    <source>
        <dbReference type="EMBL" id="OQV13765.1"/>
    </source>
</evidence>
<evidence type="ECO:0000256" key="7">
    <source>
        <dbReference type="ARBA" id="ARBA00023170"/>
    </source>
</evidence>
<dbReference type="OrthoDB" id="10071887at2759"/>
<dbReference type="GO" id="GO:0043410">
    <property type="term" value="P:positive regulation of MAPK cascade"/>
    <property type="evidence" value="ECO:0007669"/>
    <property type="project" value="TreeGrafter"/>
</dbReference>
<evidence type="ECO:0000256" key="9">
    <source>
        <dbReference type="SAM" id="Phobius"/>
    </source>
</evidence>
<evidence type="ECO:0000256" key="6">
    <source>
        <dbReference type="ARBA" id="ARBA00023136"/>
    </source>
</evidence>
<keyword evidence="2" id="KW-1003">Cell membrane</keyword>
<keyword evidence="5" id="KW-0297">G-protein coupled receptor</keyword>
<evidence type="ECO:0000256" key="2">
    <source>
        <dbReference type="ARBA" id="ARBA00022475"/>
    </source>
</evidence>
<evidence type="ECO:0000256" key="4">
    <source>
        <dbReference type="ARBA" id="ARBA00022989"/>
    </source>
</evidence>
<accession>A0A1W0WEY2</accession>
<dbReference type="Gene3D" id="1.20.1070.10">
    <property type="entry name" value="Rhodopsin 7-helix transmembrane proteins"/>
    <property type="match status" value="1"/>
</dbReference>
<feature type="transmembrane region" description="Helical" evidence="9">
    <location>
        <begin position="28"/>
        <end position="52"/>
    </location>
</feature>
<evidence type="ECO:0000259" key="10">
    <source>
        <dbReference type="PROSITE" id="PS50262"/>
    </source>
</evidence>
<comment type="subcellular location">
    <subcellularLocation>
        <location evidence="1">Cell membrane</location>
        <topology evidence="1">Multi-pass membrane protein</topology>
    </subcellularLocation>
</comment>
<organism evidence="11 12">
    <name type="scientific">Hypsibius exemplaris</name>
    <name type="common">Freshwater tardigrade</name>
    <dbReference type="NCBI Taxonomy" id="2072580"/>
    <lineage>
        <taxon>Eukaryota</taxon>
        <taxon>Metazoa</taxon>
        <taxon>Ecdysozoa</taxon>
        <taxon>Tardigrada</taxon>
        <taxon>Eutardigrada</taxon>
        <taxon>Parachela</taxon>
        <taxon>Hypsibioidea</taxon>
        <taxon>Hypsibiidae</taxon>
        <taxon>Hypsibius</taxon>
    </lineage>
</organism>
<feature type="transmembrane region" description="Helical" evidence="9">
    <location>
        <begin position="315"/>
        <end position="337"/>
    </location>
</feature>
<evidence type="ECO:0000256" key="1">
    <source>
        <dbReference type="ARBA" id="ARBA00004651"/>
    </source>
</evidence>
<dbReference type="EMBL" id="MTYJ01000116">
    <property type="protein sequence ID" value="OQV13765.1"/>
    <property type="molecule type" value="Genomic_DNA"/>
</dbReference>
<keyword evidence="8" id="KW-0807">Transducer</keyword>
<dbReference type="InterPro" id="IPR017452">
    <property type="entry name" value="GPCR_Rhodpsn_7TM"/>
</dbReference>
<dbReference type="GO" id="GO:0071880">
    <property type="term" value="P:adenylate cyclase-activating adrenergic receptor signaling pathway"/>
    <property type="evidence" value="ECO:0007669"/>
    <property type="project" value="TreeGrafter"/>
</dbReference>
<protein>
    <recommendedName>
        <fullName evidence="10">G-protein coupled receptors family 1 profile domain-containing protein</fullName>
    </recommendedName>
</protein>
<keyword evidence="7" id="KW-0675">Receptor</keyword>
<dbReference type="PRINTS" id="PR00237">
    <property type="entry name" value="GPCRRHODOPSN"/>
</dbReference>
<gene>
    <name evidence="11" type="ORF">BV898_11985</name>
</gene>
<feature type="transmembrane region" description="Helical" evidence="9">
    <location>
        <begin position="277"/>
        <end position="295"/>
    </location>
</feature>
<feature type="transmembrane region" description="Helical" evidence="9">
    <location>
        <begin position="142"/>
        <end position="162"/>
    </location>
</feature>
<evidence type="ECO:0000256" key="3">
    <source>
        <dbReference type="ARBA" id="ARBA00022692"/>
    </source>
</evidence>
<feature type="transmembrane region" description="Helical" evidence="9">
    <location>
        <begin position="64"/>
        <end position="83"/>
    </location>
</feature>
<keyword evidence="4 9" id="KW-1133">Transmembrane helix</keyword>
<dbReference type="Pfam" id="PF00001">
    <property type="entry name" value="7tm_1"/>
    <property type="match status" value="1"/>
</dbReference>
<feature type="transmembrane region" description="Helical" evidence="9">
    <location>
        <begin position="195"/>
        <end position="214"/>
    </location>
</feature>
<dbReference type="CDD" id="cd00637">
    <property type="entry name" value="7tm_classA_rhodopsin-like"/>
    <property type="match status" value="1"/>
</dbReference>
<name>A0A1W0WEY2_HYPEX</name>
<dbReference type="PANTHER" id="PTHR24248">
    <property type="entry name" value="ADRENERGIC RECEPTOR-RELATED G-PROTEIN COUPLED RECEPTOR"/>
    <property type="match status" value="1"/>
</dbReference>